<gene>
    <name evidence="2" type="ORF">DF286_10775</name>
</gene>
<evidence type="ECO:0000256" key="1">
    <source>
        <dbReference type="SAM" id="MobiDB-lite"/>
    </source>
</evidence>
<comment type="caution">
    <text evidence="2">The sequence shown here is derived from an EMBL/GenBank/DDBJ whole genome shotgun (WGS) entry which is preliminary data.</text>
</comment>
<feature type="region of interest" description="Disordered" evidence="1">
    <location>
        <begin position="1"/>
        <end position="71"/>
    </location>
</feature>
<dbReference type="OrthoDB" id="7584801at2"/>
<dbReference type="RefSeq" id="WP_109271432.1">
    <property type="nucleotide sequence ID" value="NZ_QFFF01000001.1"/>
</dbReference>
<evidence type="ECO:0000313" key="2">
    <source>
        <dbReference type="EMBL" id="PWG03295.1"/>
    </source>
</evidence>
<sequence length="71" mass="7672">MADKQRPDDSELIDKMERGPSQSGVSGGNLQRDIASQAEEEHDVEGKPGATRVRGEDKPAKGDEPTLPNRS</sequence>
<feature type="compositionally biased region" description="Basic and acidic residues" evidence="1">
    <location>
        <begin position="53"/>
        <end position="64"/>
    </location>
</feature>
<evidence type="ECO:0000313" key="3">
    <source>
        <dbReference type="Proteomes" id="UP000245916"/>
    </source>
</evidence>
<organism evidence="2 3">
    <name type="scientific">Allosphingosinicella humi</name>
    <dbReference type="NCBI Taxonomy" id="2068657"/>
    <lineage>
        <taxon>Bacteria</taxon>
        <taxon>Pseudomonadati</taxon>
        <taxon>Pseudomonadota</taxon>
        <taxon>Alphaproteobacteria</taxon>
        <taxon>Sphingomonadales</taxon>
        <taxon>Sphingomonadaceae</taxon>
        <taxon>Allosphingosinicella</taxon>
    </lineage>
</organism>
<dbReference type="AlphaFoldDB" id="A0A2U2J4P0"/>
<dbReference type="Proteomes" id="UP000245916">
    <property type="component" value="Unassembled WGS sequence"/>
</dbReference>
<accession>A0A2U2J4P0</accession>
<keyword evidence="3" id="KW-1185">Reference proteome</keyword>
<reference evidence="2 3" key="1">
    <citation type="submission" date="2018-05" db="EMBL/GenBank/DDBJ databases">
        <title>Genome of Sphingosinicella humi QZX222.</title>
        <authorList>
            <person name="Qiao Z."/>
            <person name="Wang G."/>
        </authorList>
    </citation>
    <scope>NUCLEOTIDE SEQUENCE [LARGE SCALE GENOMIC DNA]</scope>
    <source>
        <strain evidence="2 3">QZX222</strain>
    </source>
</reference>
<proteinExistence type="predicted"/>
<feature type="compositionally biased region" description="Basic and acidic residues" evidence="1">
    <location>
        <begin position="1"/>
        <end position="18"/>
    </location>
</feature>
<name>A0A2U2J4P0_9SPHN</name>
<protein>
    <submittedName>
        <fullName evidence="2">Uncharacterized protein</fullName>
    </submittedName>
</protein>
<dbReference type="EMBL" id="QFFF01000001">
    <property type="protein sequence ID" value="PWG03295.1"/>
    <property type="molecule type" value="Genomic_DNA"/>
</dbReference>